<reference evidence="5 6" key="1">
    <citation type="journal article" date="2024" name="bioRxiv">
        <title>A reference genome for Trichogramma kaykai: A tiny desert-dwelling parasitoid wasp with competing sex-ratio distorters.</title>
        <authorList>
            <person name="Culotta J."/>
            <person name="Lindsey A.R."/>
        </authorList>
    </citation>
    <scope>NUCLEOTIDE SEQUENCE [LARGE SCALE GENOMIC DNA]</scope>
    <source>
        <strain evidence="5 6">KSX58</strain>
    </source>
</reference>
<evidence type="ECO:0000313" key="6">
    <source>
        <dbReference type="Proteomes" id="UP001627154"/>
    </source>
</evidence>
<keyword evidence="6" id="KW-1185">Reference proteome</keyword>
<dbReference type="Gene3D" id="3.30.565.10">
    <property type="entry name" value="Histidine kinase-like ATPase, C-terminal domain"/>
    <property type="match status" value="1"/>
</dbReference>
<dbReference type="PANTHER" id="PTHR10073">
    <property type="entry name" value="DNA MISMATCH REPAIR PROTEIN MLH, PMS, MUTL"/>
    <property type="match status" value="1"/>
</dbReference>
<dbReference type="SMART" id="SM00853">
    <property type="entry name" value="MutL_C"/>
    <property type="match status" value="1"/>
</dbReference>
<dbReference type="FunFam" id="3.30.565.10:FF:000014">
    <property type="entry name" value="Mismatch repair endonuclease pms1, putative"/>
    <property type="match status" value="1"/>
</dbReference>
<dbReference type="Pfam" id="PF13589">
    <property type="entry name" value="HATPase_c_3"/>
    <property type="match status" value="1"/>
</dbReference>
<feature type="domain" description="MutL C-terminal dimerisation" evidence="3">
    <location>
        <begin position="520"/>
        <end position="668"/>
    </location>
</feature>
<comment type="caution">
    <text evidence="5">The sequence shown here is derived from an EMBL/GenBank/DDBJ whole genome shotgun (WGS) entry which is preliminary data.</text>
</comment>
<dbReference type="InterPro" id="IPR020568">
    <property type="entry name" value="Ribosomal_Su5_D2-typ_SF"/>
</dbReference>
<dbReference type="InterPro" id="IPR037198">
    <property type="entry name" value="MutL_C_sf"/>
</dbReference>
<feature type="domain" description="DNA mismatch repair protein S5" evidence="4">
    <location>
        <begin position="222"/>
        <end position="357"/>
    </location>
</feature>
<dbReference type="Gene3D" id="3.30.230.10">
    <property type="match status" value="1"/>
</dbReference>
<dbReference type="InterPro" id="IPR042121">
    <property type="entry name" value="MutL_C_regsub"/>
</dbReference>
<dbReference type="SUPFAM" id="SSF54211">
    <property type="entry name" value="Ribosomal protein S5 domain 2-like"/>
    <property type="match status" value="1"/>
</dbReference>
<dbReference type="PANTHER" id="PTHR10073:SF52">
    <property type="entry name" value="MISMATCH REPAIR ENDONUCLEASE PMS2"/>
    <property type="match status" value="1"/>
</dbReference>
<dbReference type="InterPro" id="IPR002099">
    <property type="entry name" value="MutL/Mlh/PMS"/>
</dbReference>
<dbReference type="Pfam" id="PF01119">
    <property type="entry name" value="DNA_mis_repair"/>
    <property type="match status" value="1"/>
</dbReference>
<evidence type="ECO:0000256" key="1">
    <source>
        <dbReference type="ARBA" id="ARBA00006082"/>
    </source>
</evidence>
<proteinExistence type="inferred from homology"/>
<gene>
    <name evidence="5" type="ORF">TKK_005542</name>
</gene>
<dbReference type="GO" id="GO:0006974">
    <property type="term" value="P:DNA damage response"/>
    <property type="evidence" value="ECO:0007669"/>
    <property type="project" value="UniProtKB-KW"/>
</dbReference>
<accession>A0ABD2X7Z8</accession>
<evidence type="ECO:0000256" key="2">
    <source>
        <dbReference type="ARBA" id="ARBA00022763"/>
    </source>
</evidence>
<dbReference type="FunFam" id="3.30.1370.100:FF:000001">
    <property type="entry name" value="Mismatch repair endonuclease pms1, putative"/>
    <property type="match status" value="1"/>
</dbReference>
<dbReference type="SMART" id="SM01340">
    <property type="entry name" value="DNA_mis_repair"/>
    <property type="match status" value="1"/>
</dbReference>
<dbReference type="PROSITE" id="PS00058">
    <property type="entry name" value="DNA_MISMATCH_REPAIR_1"/>
    <property type="match status" value="1"/>
</dbReference>
<dbReference type="Gene3D" id="3.30.1540.20">
    <property type="entry name" value="MutL, C-terminal domain, dimerisation subdomain"/>
    <property type="match status" value="1"/>
</dbReference>
<dbReference type="InterPro" id="IPR014721">
    <property type="entry name" value="Ribsml_uS5_D2-typ_fold_subgr"/>
</dbReference>
<dbReference type="Pfam" id="PF08676">
    <property type="entry name" value="MutL_C"/>
    <property type="match status" value="1"/>
</dbReference>
<evidence type="ECO:0000259" key="3">
    <source>
        <dbReference type="SMART" id="SM00853"/>
    </source>
</evidence>
<dbReference type="CDD" id="cd03484">
    <property type="entry name" value="MutL_Trans_hPMS_2_like"/>
    <property type="match status" value="1"/>
</dbReference>
<dbReference type="InterPro" id="IPR013507">
    <property type="entry name" value="DNA_mismatch_S5_2-like"/>
</dbReference>
<dbReference type="InterPro" id="IPR014762">
    <property type="entry name" value="DNA_mismatch_repair_CS"/>
</dbReference>
<comment type="similarity">
    <text evidence="1">Belongs to the DNA mismatch repair MutL/HexB family.</text>
</comment>
<dbReference type="NCBIfam" id="TIGR00585">
    <property type="entry name" value="mutl"/>
    <property type="match status" value="1"/>
</dbReference>
<dbReference type="AlphaFoldDB" id="A0ABD2X7Z8"/>
<dbReference type="InterPro" id="IPR038973">
    <property type="entry name" value="MutL/Mlh/Pms-like"/>
</dbReference>
<protein>
    <recommendedName>
        <fullName evidence="7">Mismatch repair endonuclease PMS2</fullName>
    </recommendedName>
</protein>
<dbReference type="SUPFAM" id="SSF55874">
    <property type="entry name" value="ATPase domain of HSP90 chaperone/DNA topoisomerase II/histidine kinase"/>
    <property type="match status" value="1"/>
</dbReference>
<dbReference type="InterPro" id="IPR014790">
    <property type="entry name" value="MutL_C"/>
</dbReference>
<evidence type="ECO:0000313" key="5">
    <source>
        <dbReference type="EMBL" id="KAL3401235.1"/>
    </source>
</evidence>
<dbReference type="Proteomes" id="UP001627154">
    <property type="component" value="Unassembled WGS sequence"/>
</dbReference>
<dbReference type="SUPFAM" id="SSF118116">
    <property type="entry name" value="DNA mismatch repair protein MutL"/>
    <property type="match status" value="1"/>
</dbReference>
<name>A0ABD2X7Z8_9HYME</name>
<dbReference type="EMBL" id="JBJJXI010000048">
    <property type="protein sequence ID" value="KAL3401235.1"/>
    <property type="molecule type" value="Genomic_DNA"/>
</dbReference>
<sequence length="707" mass="80659">MDTSGSVSNNVKQLNKNVVHKICSGQVILDLATAVKELVENSLDGKSTIIDVKLNDYGKSCITVIDNGKGILEDDFSSIGLKYHTSKLQEFSHLSTIETFGFRGEALSSLCSISDLSIITKHTSAENAFNLKFDKKGVLVSQTKCARQTGTTVHVKNIFKDLPVRFKEFNDNIKKEFAKMIRVLQGYCMVSTGVKITCTNTISNKCKTIVGTSATNNVLENISAIFGRKAKEDLIEVELQLPEADILHEYGLPENVVVNFSWECFVSSCNHSSGRAASDRQFLFVNNRPFDSIKIIKLINQIYHEYNQKQYPFVYLNVMLESSCVDINVTPDKRTVLFSQENIILATIKSSFTKIWDNVQRTFTKKSLLDIHPNIIKKESELKISLESFKNKFKVKEKSYVDSQDDYMDHKIFSQNVNNRNIQEEEKSCEDSQKNQIDDQLHSQNENDANIHEEESDYNFENRLEKVMPISLNKIKSKMGTLVDQKLSEKLTFKTELSSSDQETKLNEMLDKESFLKMQIIGQFNLGFILARLNEDIYIIDQHATDEKFRFEKLINNNKVETQRLITPNAVFLPISDECVLIDNKEMFEMNGFYFNINEDENPGSRVSLVGIPCVNKRKLGFEDMEELIFLIRENGGDSIDKIIRPSKVRALFASKACRTAVMIGKTLNHEEMRKLINQMSETKNPWSCPHGRPTTRLLFSLHSKTV</sequence>
<evidence type="ECO:0008006" key="7">
    <source>
        <dbReference type="Google" id="ProtNLM"/>
    </source>
</evidence>
<organism evidence="5 6">
    <name type="scientific">Trichogramma kaykai</name>
    <dbReference type="NCBI Taxonomy" id="54128"/>
    <lineage>
        <taxon>Eukaryota</taxon>
        <taxon>Metazoa</taxon>
        <taxon>Ecdysozoa</taxon>
        <taxon>Arthropoda</taxon>
        <taxon>Hexapoda</taxon>
        <taxon>Insecta</taxon>
        <taxon>Pterygota</taxon>
        <taxon>Neoptera</taxon>
        <taxon>Endopterygota</taxon>
        <taxon>Hymenoptera</taxon>
        <taxon>Apocrita</taxon>
        <taxon>Proctotrupomorpha</taxon>
        <taxon>Chalcidoidea</taxon>
        <taxon>Trichogrammatidae</taxon>
        <taxon>Trichogramma</taxon>
    </lineage>
</organism>
<dbReference type="CDD" id="cd16926">
    <property type="entry name" value="HATPase_MutL-MLH-PMS-like"/>
    <property type="match status" value="1"/>
</dbReference>
<evidence type="ECO:0000259" key="4">
    <source>
        <dbReference type="SMART" id="SM01340"/>
    </source>
</evidence>
<dbReference type="InterPro" id="IPR042120">
    <property type="entry name" value="MutL_C_dimsub"/>
</dbReference>
<dbReference type="Gene3D" id="3.30.1370.100">
    <property type="entry name" value="MutL, C-terminal domain, regulatory subdomain"/>
    <property type="match status" value="1"/>
</dbReference>
<dbReference type="InterPro" id="IPR036890">
    <property type="entry name" value="HATPase_C_sf"/>
</dbReference>
<keyword evidence="2" id="KW-0227">DNA damage</keyword>